<gene>
    <name evidence="5" type="primary">PdeC</name>
</gene>
<keyword evidence="3" id="KW-0472">Membrane</keyword>
<keyword evidence="3" id="KW-1133">Transmembrane helix</keyword>
<feature type="transmembrane region" description="Helical" evidence="3">
    <location>
        <begin position="36"/>
        <end position="55"/>
    </location>
</feature>
<dbReference type="EMBL" id="AB499200">
    <property type="protein sequence ID" value="BAV13099.1"/>
    <property type="molecule type" value="Genomic_DNA"/>
</dbReference>
<dbReference type="SUPFAM" id="SSF88713">
    <property type="entry name" value="Glycoside hydrolase/deacetylase"/>
    <property type="match status" value="1"/>
</dbReference>
<dbReference type="GO" id="GO:0005975">
    <property type="term" value="P:carbohydrate metabolic process"/>
    <property type="evidence" value="ECO:0007669"/>
    <property type="project" value="InterPro"/>
</dbReference>
<protein>
    <submittedName>
        <fullName evidence="5">Polysaccharide deacetylase</fullName>
    </submittedName>
</protein>
<feature type="domain" description="NodB homology" evidence="4">
    <location>
        <begin position="71"/>
        <end position="254"/>
    </location>
</feature>
<proteinExistence type="predicted"/>
<dbReference type="InterPro" id="IPR050248">
    <property type="entry name" value="Polysacc_deacetylase_ArnD"/>
</dbReference>
<dbReference type="InterPro" id="IPR002509">
    <property type="entry name" value="NODB_dom"/>
</dbReference>
<evidence type="ECO:0000313" key="5">
    <source>
        <dbReference type="EMBL" id="BAV13099.1"/>
    </source>
</evidence>
<dbReference type="GO" id="GO:0016810">
    <property type="term" value="F:hydrolase activity, acting on carbon-nitrogen (but not peptide) bonds"/>
    <property type="evidence" value="ECO:0007669"/>
    <property type="project" value="InterPro"/>
</dbReference>
<dbReference type="AlphaFoldDB" id="A0A173MZU4"/>
<evidence type="ECO:0000259" key="4">
    <source>
        <dbReference type="PROSITE" id="PS51677"/>
    </source>
</evidence>
<keyword evidence="2" id="KW-0378">Hydrolase</keyword>
<accession>A0A173MZU4</accession>
<dbReference type="Gene3D" id="3.20.20.370">
    <property type="entry name" value="Glycoside hydrolase/deacetylase"/>
    <property type="match status" value="1"/>
</dbReference>
<dbReference type="CDD" id="cd10959">
    <property type="entry name" value="CE4_NodB_like_3"/>
    <property type="match status" value="1"/>
</dbReference>
<reference evidence="5" key="1">
    <citation type="submission" date="2009-04" db="EMBL/GenBank/DDBJ databases">
        <title>Clostridium cellulovorans cellulosomal and noncellulosomal genes.</title>
        <authorList>
            <person name="Tamaru Y."/>
        </authorList>
    </citation>
    <scope>NUCLEOTIDE SEQUENCE</scope>
</reference>
<dbReference type="GO" id="GO:0016020">
    <property type="term" value="C:membrane"/>
    <property type="evidence" value="ECO:0007669"/>
    <property type="project" value="TreeGrafter"/>
</dbReference>
<organism evidence="5">
    <name type="scientific">Clostridium cellulovorans</name>
    <dbReference type="NCBI Taxonomy" id="1493"/>
    <lineage>
        <taxon>Bacteria</taxon>
        <taxon>Bacillati</taxon>
        <taxon>Bacillota</taxon>
        <taxon>Clostridia</taxon>
        <taxon>Eubacteriales</taxon>
        <taxon>Clostridiaceae</taxon>
        <taxon>Clostridium</taxon>
    </lineage>
</organism>
<dbReference type="PANTHER" id="PTHR10587:SF133">
    <property type="entry name" value="CHITIN DEACETYLASE 1-RELATED"/>
    <property type="match status" value="1"/>
</dbReference>
<sequence length="259" mass="29890">MLFSSELFNILTLNNCCCILWFIELSRKAGVYMSKVYSVVVAFILVYAILPNIYFRLFSHQVLKRAATKKKIVALTFDDGPDPRYTPELLNVLRKNNVKCTFFVLAENALKYPELIKSIKDDGHYIGLHSLRHINAIVESPKKTRNTFLKSISIMEKLGVKITLFRPPWGMVNLSTMFYTRTNHFKPILWSTHSYDWIGWNTVENIKSLLLKRIRPGDIVLLHDGRGKNNAPKRTIAALETVIPKLKKEGYEFVLVKDL</sequence>
<name>A0A173MZU4_CLOCL</name>
<dbReference type="GO" id="GO:0046872">
    <property type="term" value="F:metal ion binding"/>
    <property type="evidence" value="ECO:0007669"/>
    <property type="project" value="UniProtKB-KW"/>
</dbReference>
<dbReference type="PANTHER" id="PTHR10587">
    <property type="entry name" value="GLYCOSYL TRANSFERASE-RELATED"/>
    <property type="match status" value="1"/>
</dbReference>
<evidence type="ECO:0000256" key="2">
    <source>
        <dbReference type="ARBA" id="ARBA00022801"/>
    </source>
</evidence>
<keyword evidence="1" id="KW-0479">Metal-binding</keyword>
<evidence type="ECO:0000256" key="3">
    <source>
        <dbReference type="SAM" id="Phobius"/>
    </source>
</evidence>
<dbReference type="Pfam" id="PF01522">
    <property type="entry name" value="Polysacc_deac_1"/>
    <property type="match status" value="1"/>
</dbReference>
<feature type="transmembrane region" description="Helical" evidence="3">
    <location>
        <begin position="7"/>
        <end position="24"/>
    </location>
</feature>
<evidence type="ECO:0000256" key="1">
    <source>
        <dbReference type="ARBA" id="ARBA00022723"/>
    </source>
</evidence>
<keyword evidence="3" id="KW-0812">Transmembrane</keyword>
<dbReference type="PROSITE" id="PS51677">
    <property type="entry name" value="NODB"/>
    <property type="match status" value="1"/>
</dbReference>
<dbReference type="InterPro" id="IPR011330">
    <property type="entry name" value="Glyco_hydro/deAcase_b/a-brl"/>
</dbReference>